<reference evidence="2" key="1">
    <citation type="submission" date="2025-08" db="UniProtKB">
        <authorList>
            <consortium name="RefSeq"/>
        </authorList>
    </citation>
    <scope>IDENTIFICATION</scope>
    <source>
        <tissue evidence="2">Blood</tissue>
    </source>
</reference>
<dbReference type="GeneID" id="132710365"/>
<proteinExistence type="predicted"/>
<protein>
    <submittedName>
        <fullName evidence="2">Uncharacterized protein LOC132710365</fullName>
    </submittedName>
</protein>
<dbReference type="RefSeq" id="XP_060542386.1">
    <property type="nucleotide sequence ID" value="XM_060686403.1"/>
</dbReference>
<gene>
    <name evidence="2" type="primary">LOC132710365</name>
</gene>
<keyword evidence="1" id="KW-1185">Reference proteome</keyword>
<name>A0ABM3Z1Y7_PANGU</name>
<dbReference type="Gene3D" id="3.40.50.2300">
    <property type="match status" value="2"/>
</dbReference>
<dbReference type="Proteomes" id="UP001652622">
    <property type="component" value="Unplaced"/>
</dbReference>
<accession>A0ABM3Z1Y7</accession>
<organism evidence="1 2">
    <name type="scientific">Pantherophis guttatus</name>
    <name type="common">Corn snake</name>
    <name type="synonym">Elaphe guttata</name>
    <dbReference type="NCBI Taxonomy" id="94885"/>
    <lineage>
        <taxon>Eukaryota</taxon>
        <taxon>Metazoa</taxon>
        <taxon>Chordata</taxon>
        <taxon>Craniata</taxon>
        <taxon>Vertebrata</taxon>
        <taxon>Euteleostomi</taxon>
        <taxon>Lepidosauria</taxon>
        <taxon>Squamata</taxon>
        <taxon>Bifurcata</taxon>
        <taxon>Unidentata</taxon>
        <taxon>Episquamata</taxon>
        <taxon>Toxicofera</taxon>
        <taxon>Serpentes</taxon>
        <taxon>Colubroidea</taxon>
        <taxon>Colubridae</taxon>
        <taxon>Colubrinae</taxon>
        <taxon>Pantherophis</taxon>
    </lineage>
</organism>
<sequence>MLRDVISKWRQVNVFVHFIEYYFLWDRIVFFHSTLNSLPEPIEGKVWINAGFGVLQIRRHPFLKYVHSVWTYDFQWRKRPNDSSFDQDLLVQPQFGDQSLHCSFSKDIISVKGRRRCIQKSPLKTNVERNKMWNRYNRLVYTLINILAHALNAAYSSISRRRRKEGEERLGTQRLQAWQLHPFLKNEFFSASVQMCGKLLAWIFQEGSERRASLLL</sequence>
<evidence type="ECO:0000313" key="2">
    <source>
        <dbReference type="RefSeq" id="XP_060542386.1"/>
    </source>
</evidence>
<evidence type="ECO:0000313" key="1">
    <source>
        <dbReference type="Proteomes" id="UP001652622"/>
    </source>
</evidence>